<evidence type="ECO:0000256" key="9">
    <source>
        <dbReference type="ARBA" id="ARBA00023002"/>
    </source>
</evidence>
<evidence type="ECO:0000256" key="6">
    <source>
        <dbReference type="ARBA" id="ARBA00022643"/>
    </source>
</evidence>
<dbReference type="Gene3D" id="3.30.9.10">
    <property type="entry name" value="D-Amino Acid Oxidase, subunit A, domain 2"/>
    <property type="match status" value="1"/>
</dbReference>
<dbReference type="RefSeq" id="WP_114956602.1">
    <property type="nucleotide sequence ID" value="NZ_JBHSJF010000006.1"/>
</dbReference>
<evidence type="ECO:0000256" key="13">
    <source>
        <dbReference type="ARBA" id="ARBA00044216"/>
    </source>
</evidence>
<evidence type="ECO:0000256" key="11">
    <source>
        <dbReference type="ARBA" id="ARBA00044044"/>
    </source>
</evidence>
<evidence type="ECO:0000256" key="3">
    <source>
        <dbReference type="ARBA" id="ARBA00004496"/>
    </source>
</evidence>
<evidence type="ECO:0000256" key="10">
    <source>
        <dbReference type="ARBA" id="ARBA00043973"/>
    </source>
</evidence>
<keyword evidence="8" id="KW-0274">FAD</keyword>
<dbReference type="EC" id="1.5.3.24" evidence="11"/>
<evidence type="ECO:0000313" key="19">
    <source>
        <dbReference type="Proteomes" id="UP001595796"/>
    </source>
</evidence>
<comment type="catalytic activity">
    <reaction evidence="16">
        <text>sarcosine + (6S)-5,6,7,8-tetrahydrofolate + O2 = (6R)-5,10-methylene-5,6,7,8-tetrahydrofolate + glycine + H2O2</text>
        <dbReference type="Rhea" id="RHEA:70455"/>
        <dbReference type="ChEBI" id="CHEBI:15379"/>
        <dbReference type="ChEBI" id="CHEBI:15636"/>
        <dbReference type="ChEBI" id="CHEBI:16240"/>
        <dbReference type="ChEBI" id="CHEBI:57305"/>
        <dbReference type="ChEBI" id="CHEBI:57433"/>
        <dbReference type="ChEBI" id="CHEBI:57453"/>
        <dbReference type="EC" id="1.5.3.24"/>
    </reaction>
</comment>
<dbReference type="InterPro" id="IPR001763">
    <property type="entry name" value="Rhodanese-like_dom"/>
</dbReference>
<evidence type="ECO:0000256" key="1">
    <source>
        <dbReference type="ARBA" id="ARBA00001917"/>
    </source>
</evidence>
<proteinExistence type="inferred from homology"/>
<dbReference type="EMBL" id="JBHSJF010000006">
    <property type="protein sequence ID" value="MFC5067825.1"/>
    <property type="molecule type" value="Genomic_DNA"/>
</dbReference>
<evidence type="ECO:0000256" key="5">
    <source>
        <dbReference type="ARBA" id="ARBA00022630"/>
    </source>
</evidence>
<evidence type="ECO:0000313" key="18">
    <source>
        <dbReference type="EMBL" id="MFC5067825.1"/>
    </source>
</evidence>
<dbReference type="PANTHER" id="PTHR13847:SF287">
    <property type="entry name" value="FAD-DEPENDENT OXIDOREDUCTASE DOMAIN-CONTAINING PROTEIN 1"/>
    <property type="match status" value="1"/>
</dbReference>
<reference evidence="19" key="1">
    <citation type="journal article" date="2019" name="Int. J. Syst. Evol. Microbiol.">
        <title>The Global Catalogue of Microorganisms (GCM) 10K type strain sequencing project: providing services to taxonomists for standard genome sequencing and annotation.</title>
        <authorList>
            <consortium name="The Broad Institute Genomics Platform"/>
            <consortium name="The Broad Institute Genome Sequencing Center for Infectious Disease"/>
            <person name="Wu L."/>
            <person name="Ma J."/>
        </authorList>
    </citation>
    <scope>NUCLEOTIDE SEQUENCE [LARGE SCALE GENOMIC DNA]</scope>
    <source>
        <strain evidence="19">CGMCC 1.16444</strain>
    </source>
</reference>
<evidence type="ECO:0000256" key="4">
    <source>
        <dbReference type="ARBA" id="ARBA00022490"/>
    </source>
</evidence>
<comment type="cofactor">
    <cofactor evidence="2">
        <name>FAD</name>
        <dbReference type="ChEBI" id="CHEBI:57692"/>
    </cofactor>
</comment>
<dbReference type="InterPro" id="IPR006278">
    <property type="entry name" value="SoxB"/>
</dbReference>
<keyword evidence="5" id="KW-0285">Flavoprotein</keyword>
<comment type="similarity">
    <text evidence="10">Belongs to the SoxB family.</text>
</comment>
<dbReference type="Pfam" id="PF01266">
    <property type="entry name" value="DAO"/>
    <property type="match status" value="1"/>
</dbReference>
<evidence type="ECO:0000256" key="16">
    <source>
        <dbReference type="ARBA" id="ARBA00048917"/>
    </source>
</evidence>
<dbReference type="InterPro" id="IPR036188">
    <property type="entry name" value="FAD/NAD-bd_sf"/>
</dbReference>
<comment type="catalytic activity">
    <reaction evidence="15">
        <text>sarcosine + O2 + H2O = formaldehyde + glycine + H2O2</text>
        <dbReference type="Rhea" id="RHEA:13313"/>
        <dbReference type="ChEBI" id="CHEBI:15377"/>
        <dbReference type="ChEBI" id="CHEBI:15379"/>
        <dbReference type="ChEBI" id="CHEBI:16240"/>
        <dbReference type="ChEBI" id="CHEBI:16842"/>
        <dbReference type="ChEBI" id="CHEBI:57305"/>
        <dbReference type="ChEBI" id="CHEBI:57433"/>
    </reaction>
</comment>
<dbReference type="NCBIfam" id="TIGR01373">
    <property type="entry name" value="soxB"/>
    <property type="match status" value="1"/>
</dbReference>
<evidence type="ECO:0000256" key="12">
    <source>
        <dbReference type="ARBA" id="ARBA00044150"/>
    </source>
</evidence>
<keyword evidence="19" id="KW-1185">Reference proteome</keyword>
<comment type="subcellular location">
    <subcellularLocation>
        <location evidence="3">Cytoplasm</location>
    </subcellularLocation>
</comment>
<sequence>MRRPTRRYSILSLLKEARHGHSGWVEAWRKAEPRSSYDVVIVGAGGHGIATAYYLAKLHGIHNVAVLEKGWLGGGNTARNTGIIRSNYLRRESMALYGLSHSLFEHLSQELDFNVMFTPRGLVELAHTRQELAELSRIADANRHFGIKSWMIPTSEVHSLLPSLDQGSHKRFPLLGALYQPRGGFARHDAVAWAYARMASQLGVDIVENCGVESIIADGERIVGVQTSRGRIDAGTIMVAAAGESPPLLAPLGVNLPIEPVTLQAFVSEPLKPFLNPVVMSGAVHGYISQTAKGELVIGGGTDAYPSHSRRGAWPPIEDTVAAMLELFPFLSRVRLMRHWGGSVDITPDRSPLIGPAGPSGLYVNCGWGTGGFKAIPGSGFVTASMLATGKVPPIAVPFGLERFAAGRMIDESAASGVIH</sequence>
<protein>
    <recommendedName>
        <fullName evidence="12">Sarcosine oxidase subunit beta</fullName>
        <ecNumber evidence="11">1.5.3.24</ecNumber>
    </recommendedName>
    <alternativeName>
        <fullName evidence="13">Sarcosine oxidase (5,10-methylenetetrahydrofolate-forming) subunit beta</fullName>
    </alternativeName>
    <alternativeName>
        <fullName evidence="14">Tetrameric sarcosine oxidase subunit beta</fullName>
    </alternativeName>
</protein>
<evidence type="ECO:0000256" key="14">
    <source>
        <dbReference type="ARBA" id="ARBA00044295"/>
    </source>
</evidence>
<dbReference type="InterPro" id="IPR006076">
    <property type="entry name" value="FAD-dep_OxRdtase"/>
</dbReference>
<dbReference type="SUPFAM" id="SSF51905">
    <property type="entry name" value="FAD/NAD(P)-binding domain"/>
    <property type="match status" value="1"/>
</dbReference>
<evidence type="ECO:0000256" key="15">
    <source>
        <dbReference type="ARBA" id="ARBA00047316"/>
    </source>
</evidence>
<evidence type="ECO:0000259" key="17">
    <source>
        <dbReference type="PROSITE" id="PS50206"/>
    </source>
</evidence>
<evidence type="ECO:0000256" key="7">
    <source>
        <dbReference type="ARBA" id="ARBA00022741"/>
    </source>
</evidence>
<dbReference type="PANTHER" id="PTHR13847">
    <property type="entry name" value="SARCOSINE DEHYDROGENASE-RELATED"/>
    <property type="match status" value="1"/>
</dbReference>
<accession>A0ABV9Z248</accession>
<organism evidence="18 19">
    <name type="scientific">Flaviflagellibacter deserti</name>
    <dbReference type="NCBI Taxonomy" id="2267266"/>
    <lineage>
        <taxon>Bacteria</taxon>
        <taxon>Pseudomonadati</taxon>
        <taxon>Pseudomonadota</taxon>
        <taxon>Alphaproteobacteria</taxon>
        <taxon>Hyphomicrobiales</taxon>
        <taxon>Flaviflagellibacter</taxon>
    </lineage>
</organism>
<name>A0ABV9Z248_9HYPH</name>
<evidence type="ECO:0000256" key="8">
    <source>
        <dbReference type="ARBA" id="ARBA00022827"/>
    </source>
</evidence>
<gene>
    <name evidence="18" type="ORF">ACFPFW_07315</name>
</gene>
<keyword evidence="4" id="KW-0963">Cytoplasm</keyword>
<dbReference type="Gene3D" id="3.50.50.60">
    <property type="entry name" value="FAD/NAD(P)-binding domain"/>
    <property type="match status" value="1"/>
</dbReference>
<feature type="domain" description="Rhodanese" evidence="17">
    <location>
        <begin position="39"/>
        <end position="83"/>
    </location>
</feature>
<dbReference type="Proteomes" id="UP001595796">
    <property type="component" value="Unassembled WGS sequence"/>
</dbReference>
<comment type="cofactor">
    <cofactor evidence="1">
        <name>FMN</name>
        <dbReference type="ChEBI" id="CHEBI:58210"/>
    </cofactor>
</comment>
<evidence type="ECO:0000256" key="2">
    <source>
        <dbReference type="ARBA" id="ARBA00001974"/>
    </source>
</evidence>
<keyword evidence="7" id="KW-0547">Nucleotide-binding</keyword>
<keyword evidence="6" id="KW-0288">FMN</keyword>
<comment type="caution">
    <text evidence="18">The sequence shown here is derived from an EMBL/GenBank/DDBJ whole genome shotgun (WGS) entry which is preliminary data.</text>
</comment>
<dbReference type="PROSITE" id="PS50206">
    <property type="entry name" value="RHODANESE_3"/>
    <property type="match status" value="1"/>
</dbReference>
<keyword evidence="9" id="KW-0560">Oxidoreductase</keyword>